<comment type="subcellular location">
    <subcellularLocation>
        <location evidence="1">Mitochondrion</location>
    </subcellularLocation>
</comment>
<evidence type="ECO:0000313" key="10">
    <source>
        <dbReference type="Proteomes" id="UP000757232"/>
    </source>
</evidence>
<comment type="similarity">
    <text evidence="2">Belongs to the sirtuin family. Class I subfamily.</text>
</comment>
<name>A0A9Q5HXL9_SANBA</name>
<keyword evidence="4" id="KW-0520">NAD</keyword>
<feature type="region of interest" description="Disordered" evidence="7">
    <location>
        <begin position="353"/>
        <end position="446"/>
    </location>
</feature>
<dbReference type="GO" id="GO:0070403">
    <property type="term" value="F:NAD+ binding"/>
    <property type="evidence" value="ECO:0007669"/>
    <property type="project" value="InterPro"/>
</dbReference>
<reference evidence="9" key="1">
    <citation type="submission" date="2016-06" db="EMBL/GenBank/DDBJ databases">
        <title>Draft Genome sequence of the fungus Inonotus baumii.</title>
        <authorList>
            <person name="Zhu H."/>
            <person name="Lin W."/>
        </authorList>
    </citation>
    <scope>NUCLEOTIDE SEQUENCE</scope>
    <source>
        <strain evidence="9">821</strain>
    </source>
</reference>
<dbReference type="Gene3D" id="3.30.1600.10">
    <property type="entry name" value="SIR2/SIRT2 'Small Domain"/>
    <property type="match status" value="1"/>
</dbReference>
<evidence type="ECO:0000256" key="1">
    <source>
        <dbReference type="ARBA" id="ARBA00004173"/>
    </source>
</evidence>
<dbReference type="SUPFAM" id="SSF52467">
    <property type="entry name" value="DHS-like NAD/FAD-binding domain"/>
    <property type="match status" value="1"/>
</dbReference>
<feature type="binding site" evidence="6">
    <location>
        <position position="179"/>
    </location>
    <ligand>
        <name>Zn(2+)</name>
        <dbReference type="ChEBI" id="CHEBI:29105"/>
    </ligand>
</feature>
<keyword evidence="6" id="KW-0479">Metal-binding</keyword>
<keyword evidence="6" id="KW-0862">Zinc</keyword>
<dbReference type="GO" id="GO:0005634">
    <property type="term" value="C:nucleus"/>
    <property type="evidence" value="ECO:0007669"/>
    <property type="project" value="TreeGrafter"/>
</dbReference>
<dbReference type="GO" id="GO:0046872">
    <property type="term" value="F:metal ion binding"/>
    <property type="evidence" value="ECO:0007669"/>
    <property type="project" value="UniProtKB-KW"/>
</dbReference>
<dbReference type="InterPro" id="IPR050134">
    <property type="entry name" value="NAD-dep_sirtuin_deacylases"/>
</dbReference>
<dbReference type="EMBL" id="LNZH02000187">
    <property type="protein sequence ID" value="OCB87893.1"/>
    <property type="molecule type" value="Genomic_DNA"/>
</dbReference>
<evidence type="ECO:0000256" key="2">
    <source>
        <dbReference type="ARBA" id="ARBA00006924"/>
    </source>
</evidence>
<gene>
    <name evidence="9" type="ORF">A7U60_g5030</name>
</gene>
<dbReference type="PROSITE" id="PS50305">
    <property type="entry name" value="SIRTUIN"/>
    <property type="match status" value="1"/>
</dbReference>
<dbReference type="PANTHER" id="PTHR11085">
    <property type="entry name" value="NAD-DEPENDENT PROTEIN DEACYLASE SIRTUIN-5, MITOCHONDRIAL-RELATED"/>
    <property type="match status" value="1"/>
</dbReference>
<accession>A0A9Q5HXL9</accession>
<organism evidence="9 10">
    <name type="scientific">Sanghuangporus baumii</name>
    <name type="common">Phellinus baumii</name>
    <dbReference type="NCBI Taxonomy" id="108892"/>
    <lineage>
        <taxon>Eukaryota</taxon>
        <taxon>Fungi</taxon>
        <taxon>Dikarya</taxon>
        <taxon>Basidiomycota</taxon>
        <taxon>Agaricomycotina</taxon>
        <taxon>Agaricomycetes</taxon>
        <taxon>Hymenochaetales</taxon>
        <taxon>Hymenochaetaceae</taxon>
        <taxon>Sanghuangporus</taxon>
    </lineage>
</organism>
<feature type="binding site" evidence="6">
    <location>
        <position position="176"/>
    </location>
    <ligand>
        <name>Zn(2+)</name>
        <dbReference type="ChEBI" id="CHEBI:29105"/>
    </ligand>
</feature>
<evidence type="ECO:0000256" key="6">
    <source>
        <dbReference type="PROSITE-ProRule" id="PRU00236"/>
    </source>
</evidence>
<dbReference type="GO" id="GO:0005739">
    <property type="term" value="C:mitochondrion"/>
    <property type="evidence" value="ECO:0007669"/>
    <property type="project" value="UniProtKB-SubCell"/>
</dbReference>
<dbReference type="InterPro" id="IPR003000">
    <property type="entry name" value="Sirtuin"/>
</dbReference>
<dbReference type="InterPro" id="IPR026591">
    <property type="entry name" value="Sirtuin_cat_small_dom_sf"/>
</dbReference>
<proteinExistence type="inferred from homology"/>
<dbReference type="Gene3D" id="3.40.50.1220">
    <property type="entry name" value="TPP-binding domain"/>
    <property type="match status" value="1"/>
</dbReference>
<protein>
    <submittedName>
        <fullName evidence="9">DHS-like NAD/FAD-binding domain-containing protein</fullName>
    </submittedName>
</protein>
<evidence type="ECO:0000256" key="5">
    <source>
        <dbReference type="ARBA" id="ARBA00023128"/>
    </source>
</evidence>
<evidence type="ECO:0000313" key="9">
    <source>
        <dbReference type="EMBL" id="OCB87893.1"/>
    </source>
</evidence>
<dbReference type="Pfam" id="PF02146">
    <property type="entry name" value="SIR2"/>
    <property type="match status" value="1"/>
</dbReference>
<dbReference type="PANTHER" id="PTHR11085:SF8">
    <property type="entry name" value="NAD-DEPENDENT HISTONE DEACETYLASE HST3"/>
    <property type="match status" value="1"/>
</dbReference>
<comment type="caution">
    <text evidence="9">The sequence shown here is derived from an EMBL/GenBank/DDBJ whole genome shotgun (WGS) entry which is preliminary data.</text>
</comment>
<feature type="binding site" evidence="6">
    <location>
        <position position="201"/>
    </location>
    <ligand>
        <name>Zn(2+)</name>
        <dbReference type="ChEBI" id="CHEBI:29105"/>
    </ligand>
</feature>
<dbReference type="Proteomes" id="UP000757232">
    <property type="component" value="Unassembled WGS sequence"/>
</dbReference>
<dbReference type="GO" id="GO:0017136">
    <property type="term" value="F:histone deacetylase activity, NAD-dependent"/>
    <property type="evidence" value="ECO:0007669"/>
    <property type="project" value="TreeGrafter"/>
</dbReference>
<dbReference type="InterPro" id="IPR026590">
    <property type="entry name" value="Ssirtuin_cat_dom"/>
</dbReference>
<feature type="active site" description="Proton acceptor" evidence="6">
    <location>
        <position position="168"/>
    </location>
</feature>
<evidence type="ECO:0000256" key="3">
    <source>
        <dbReference type="ARBA" id="ARBA00022679"/>
    </source>
</evidence>
<keyword evidence="3" id="KW-0808">Transferase</keyword>
<evidence type="ECO:0000259" key="8">
    <source>
        <dbReference type="PROSITE" id="PS50305"/>
    </source>
</evidence>
<dbReference type="AlphaFoldDB" id="A0A9Q5HXL9"/>
<feature type="domain" description="Deacetylase sirtuin-type" evidence="8">
    <location>
        <begin position="13"/>
        <end position="351"/>
    </location>
</feature>
<keyword evidence="10" id="KW-1185">Reference proteome</keyword>
<keyword evidence="5" id="KW-0496">Mitochondrion</keyword>
<evidence type="ECO:0000256" key="7">
    <source>
        <dbReference type="SAM" id="MobiDB-lite"/>
    </source>
</evidence>
<dbReference type="InterPro" id="IPR029035">
    <property type="entry name" value="DHS-like_NAD/FAD-binding_dom"/>
</dbReference>
<feature type="binding site" evidence="6">
    <location>
        <position position="204"/>
    </location>
    <ligand>
        <name>Zn(2+)</name>
        <dbReference type="ChEBI" id="CHEBI:29105"/>
    </ligand>
</feature>
<sequence length="505" mass="55059">MVQSLALSSSSTDPTVRRSLTNLSLGVAKSKKIVVVTGAGISCSCGIPDFRSSDGLYKLVKQQYPDVVLRGRDLFDVSLFRDPTTTSVFYTFISKLKQSTDIVSPSPTHHFIKTLDTKGKLLRSYTQNIDGLEERAGLVGSGSEKAKINDSKGKAKLNLKDVKNVQLHGDIRRVRCTLCSAEYLFTDEHMHAFLEGTAPDCPDCASRSEARVARSARALKIGKLRPGIVLYDEPHPLGDDIGSIQSGDLSRKPDLLIIMGTSLKVHGLKKLVKEFAKVVHTTAPSNPPPVANSPKPTATKNAMKGKVIFVNKTAPSSEWDGIIDYHVQGETDAWVERVLEDWKRMRPADWEVQTTLDGPGKDLFKVSKENAHAKTAKTSKGGKSGRENIPPIPRPVTSKLDKPSPTTTTTMVPLAQQAPSSPSKRSRTTSHYSKHECSPSKKKTHSIATAAERTTNVNALPAEERGLLFESRSVNHVPVVEIVARTKRNLGPGKSQPTLVDTVFS</sequence>
<feature type="compositionally biased region" description="Basic and acidic residues" evidence="7">
    <location>
        <begin position="359"/>
        <end position="372"/>
    </location>
</feature>
<evidence type="ECO:0000256" key="4">
    <source>
        <dbReference type="ARBA" id="ARBA00023027"/>
    </source>
</evidence>
<dbReference type="OrthoDB" id="2919105at2759"/>